<comment type="pathway">
    <text evidence="1">One-carbon metabolism; tetrahydrofolate interconversion.</text>
</comment>
<dbReference type="InterPro" id="IPR046346">
    <property type="entry name" value="Aminoacid_DH-like_N_sf"/>
</dbReference>
<dbReference type="GO" id="GO:0035999">
    <property type="term" value="P:tetrahydrofolate interconversion"/>
    <property type="evidence" value="ECO:0007669"/>
    <property type="project" value="TreeGrafter"/>
</dbReference>
<evidence type="ECO:0000256" key="7">
    <source>
        <dbReference type="ARBA" id="ARBA00023002"/>
    </source>
</evidence>
<dbReference type="Gene3D" id="3.40.50.10860">
    <property type="entry name" value="Leucine Dehydrogenase, chain A, domain 1"/>
    <property type="match status" value="1"/>
</dbReference>
<keyword evidence="7" id="KW-0560">Oxidoreductase</keyword>
<keyword evidence="6" id="KW-0521">NADP</keyword>
<evidence type="ECO:0000256" key="3">
    <source>
        <dbReference type="ARBA" id="ARBA00022605"/>
    </source>
</evidence>
<dbReference type="Pfam" id="PF02882">
    <property type="entry name" value="THF_DHG_CYH_C"/>
    <property type="match status" value="1"/>
</dbReference>
<dbReference type="SUPFAM" id="SSF53223">
    <property type="entry name" value="Aminoacid dehydrogenase-like, N-terminal domain"/>
    <property type="match status" value="1"/>
</dbReference>
<keyword evidence="3" id="KW-0028">Amino-acid biosynthesis</keyword>
<dbReference type="SUPFAM" id="SSF51735">
    <property type="entry name" value="NAD(P)-binding Rossmann-fold domains"/>
    <property type="match status" value="1"/>
</dbReference>
<evidence type="ECO:0000313" key="14">
    <source>
        <dbReference type="Proteomes" id="UP000824232"/>
    </source>
</evidence>
<evidence type="ECO:0000313" key="13">
    <source>
        <dbReference type="EMBL" id="HIR58526.1"/>
    </source>
</evidence>
<keyword evidence="10" id="KW-0511">Multifunctional enzyme</keyword>
<dbReference type="Proteomes" id="UP000824232">
    <property type="component" value="Unassembled WGS sequence"/>
</dbReference>
<proteinExistence type="predicted"/>
<evidence type="ECO:0000256" key="9">
    <source>
        <dbReference type="ARBA" id="ARBA00023167"/>
    </source>
</evidence>
<name>A0A9D1DT47_9FIRM</name>
<reference evidence="13" key="1">
    <citation type="submission" date="2020-10" db="EMBL/GenBank/DDBJ databases">
        <authorList>
            <person name="Gilroy R."/>
        </authorList>
    </citation>
    <scope>NUCLEOTIDE SEQUENCE</scope>
    <source>
        <strain evidence="13">CHK184-20233</strain>
    </source>
</reference>
<organism evidence="13 14">
    <name type="scientific">Candidatus Onthousia excrementipullorum</name>
    <dbReference type="NCBI Taxonomy" id="2840884"/>
    <lineage>
        <taxon>Bacteria</taxon>
        <taxon>Bacillati</taxon>
        <taxon>Bacillota</taxon>
        <taxon>Bacilli</taxon>
        <taxon>Candidatus Onthousia</taxon>
    </lineage>
</organism>
<dbReference type="EMBL" id="DVHC01000008">
    <property type="protein sequence ID" value="HIR58526.1"/>
    <property type="molecule type" value="Genomic_DNA"/>
</dbReference>
<evidence type="ECO:0000256" key="2">
    <source>
        <dbReference type="ARBA" id="ARBA00022563"/>
    </source>
</evidence>
<dbReference type="GO" id="GO:0004488">
    <property type="term" value="F:methylenetetrahydrofolate dehydrogenase (NADP+) activity"/>
    <property type="evidence" value="ECO:0007669"/>
    <property type="project" value="InterPro"/>
</dbReference>
<evidence type="ECO:0000256" key="5">
    <source>
        <dbReference type="ARBA" id="ARBA00022801"/>
    </source>
</evidence>
<evidence type="ECO:0000256" key="6">
    <source>
        <dbReference type="ARBA" id="ARBA00022857"/>
    </source>
</evidence>
<evidence type="ECO:0000259" key="12">
    <source>
        <dbReference type="Pfam" id="PF02882"/>
    </source>
</evidence>
<protein>
    <submittedName>
        <fullName evidence="13">Bifunctional 5,10-methylenetetrahydrofolate dehydrogenase/5,10-methenyltetrahydrofolate cyclohydrolase</fullName>
    </submittedName>
</protein>
<dbReference type="GO" id="GO:0009086">
    <property type="term" value="P:methionine biosynthetic process"/>
    <property type="evidence" value="ECO:0007669"/>
    <property type="project" value="UniProtKB-KW"/>
</dbReference>
<evidence type="ECO:0000256" key="1">
    <source>
        <dbReference type="ARBA" id="ARBA00004777"/>
    </source>
</evidence>
<keyword evidence="4" id="KW-0658">Purine biosynthesis</keyword>
<evidence type="ECO:0000256" key="8">
    <source>
        <dbReference type="ARBA" id="ARBA00023102"/>
    </source>
</evidence>
<dbReference type="PANTHER" id="PTHR48099:SF5">
    <property type="entry name" value="C-1-TETRAHYDROFOLATE SYNTHASE, CYTOPLASMIC"/>
    <property type="match status" value="1"/>
</dbReference>
<keyword evidence="2" id="KW-0554">One-carbon metabolism</keyword>
<dbReference type="Pfam" id="PF00763">
    <property type="entry name" value="THF_DHG_CYH"/>
    <property type="match status" value="1"/>
</dbReference>
<keyword evidence="8" id="KW-0368">Histidine biosynthesis</keyword>
<evidence type="ECO:0000259" key="11">
    <source>
        <dbReference type="Pfam" id="PF00763"/>
    </source>
</evidence>
<dbReference type="InterPro" id="IPR000672">
    <property type="entry name" value="THF_DH/CycHdrlase"/>
</dbReference>
<sequence>MSRVLECSTLVSVILTKVKKGLKKNTPFLAIITFNDSKYCKLLIDKCLELDIHFKHYNLYNPNTRDVTSLIDKLNKDDEITGILLVEPLPKNIDKYACYDAININKDIDGVNPINQYYLSINRPNIVNSTVLAVIKILESYNISLSGKNVTIIGRSYNISRPLASYLINSDATVSMCHSKTRDLVSLLKNSDIVISVTGVNNLFKSSDLKDGCIVIDVGLGDVLIDSDNISYTPKTKGVGPLSIACLLENLVTSCKKLK</sequence>
<dbReference type="GO" id="GO:0006164">
    <property type="term" value="P:purine nucleotide biosynthetic process"/>
    <property type="evidence" value="ECO:0007669"/>
    <property type="project" value="UniProtKB-KW"/>
</dbReference>
<dbReference type="InterPro" id="IPR036291">
    <property type="entry name" value="NAD(P)-bd_dom_sf"/>
</dbReference>
<dbReference type="Gene3D" id="3.40.50.720">
    <property type="entry name" value="NAD(P)-binding Rossmann-like Domain"/>
    <property type="match status" value="1"/>
</dbReference>
<keyword evidence="9" id="KW-0486">Methionine biosynthesis</keyword>
<dbReference type="GO" id="GO:0000105">
    <property type="term" value="P:L-histidine biosynthetic process"/>
    <property type="evidence" value="ECO:0007669"/>
    <property type="project" value="UniProtKB-KW"/>
</dbReference>
<dbReference type="GO" id="GO:0004477">
    <property type="term" value="F:methenyltetrahydrofolate cyclohydrolase activity"/>
    <property type="evidence" value="ECO:0007669"/>
    <property type="project" value="TreeGrafter"/>
</dbReference>
<keyword evidence="5" id="KW-0378">Hydrolase</keyword>
<dbReference type="GO" id="GO:0005829">
    <property type="term" value="C:cytosol"/>
    <property type="evidence" value="ECO:0007669"/>
    <property type="project" value="TreeGrafter"/>
</dbReference>
<evidence type="ECO:0000256" key="10">
    <source>
        <dbReference type="ARBA" id="ARBA00023268"/>
    </source>
</evidence>
<reference evidence="13" key="2">
    <citation type="journal article" date="2021" name="PeerJ">
        <title>Extensive microbial diversity within the chicken gut microbiome revealed by metagenomics and culture.</title>
        <authorList>
            <person name="Gilroy R."/>
            <person name="Ravi A."/>
            <person name="Getino M."/>
            <person name="Pursley I."/>
            <person name="Horton D.L."/>
            <person name="Alikhan N.F."/>
            <person name="Baker D."/>
            <person name="Gharbi K."/>
            <person name="Hall N."/>
            <person name="Watson M."/>
            <person name="Adriaenssens E.M."/>
            <person name="Foster-Nyarko E."/>
            <person name="Jarju S."/>
            <person name="Secka A."/>
            <person name="Antonio M."/>
            <person name="Oren A."/>
            <person name="Chaudhuri R.R."/>
            <person name="La Ragione R."/>
            <person name="Hildebrand F."/>
            <person name="Pallen M.J."/>
        </authorList>
    </citation>
    <scope>NUCLEOTIDE SEQUENCE</scope>
    <source>
        <strain evidence="13">CHK184-20233</strain>
    </source>
</reference>
<dbReference type="AlphaFoldDB" id="A0A9D1DT47"/>
<feature type="domain" description="Tetrahydrofolate dehydrogenase/cyclohydrolase catalytic" evidence="11">
    <location>
        <begin position="16"/>
        <end position="109"/>
    </location>
</feature>
<dbReference type="InterPro" id="IPR020630">
    <property type="entry name" value="THF_DH/CycHdrlase_cat_dom"/>
</dbReference>
<gene>
    <name evidence="13" type="ORF">IAB38_00595</name>
</gene>
<dbReference type="InterPro" id="IPR020631">
    <property type="entry name" value="THF_DH/CycHdrlase_NAD-bd_dom"/>
</dbReference>
<dbReference type="PRINTS" id="PR00085">
    <property type="entry name" value="THFDHDRGNASE"/>
</dbReference>
<evidence type="ECO:0000256" key="4">
    <source>
        <dbReference type="ARBA" id="ARBA00022755"/>
    </source>
</evidence>
<comment type="caution">
    <text evidence="13">The sequence shown here is derived from an EMBL/GenBank/DDBJ whole genome shotgun (WGS) entry which is preliminary data.</text>
</comment>
<dbReference type="PANTHER" id="PTHR48099">
    <property type="entry name" value="C-1-TETRAHYDROFOLATE SYNTHASE, CYTOPLASMIC-RELATED"/>
    <property type="match status" value="1"/>
</dbReference>
<feature type="domain" description="Tetrahydrofolate dehydrogenase/cyclohydrolase NAD(P)-binding" evidence="12">
    <location>
        <begin position="129"/>
        <end position="257"/>
    </location>
</feature>
<accession>A0A9D1DT47</accession>